<proteinExistence type="predicted"/>
<reference evidence="2 3" key="1">
    <citation type="submission" date="2019-02" db="EMBL/GenBank/DDBJ databases">
        <title>Dyella amyloliquefaciens sp. nov., isolated from forest soil.</title>
        <authorList>
            <person name="Gao Z.-H."/>
            <person name="Qiu L.-H."/>
        </authorList>
    </citation>
    <scope>NUCLEOTIDE SEQUENCE [LARGE SCALE GENOMIC DNA]</scope>
    <source>
        <strain evidence="2 3">KACC 12747</strain>
    </source>
</reference>
<dbReference type="AlphaFoldDB" id="A0A4R0YRA2"/>
<comment type="caution">
    <text evidence="2">The sequence shown here is derived from an EMBL/GenBank/DDBJ whole genome shotgun (WGS) entry which is preliminary data.</text>
</comment>
<sequence>MDYFTNVQDFNALSVRDLLAARDQFHFHLMHKPNVVGTAIGRYRIRKNEKWPTADEPNVASKAKAAAQVPRTLENSEVRPYSWPALIVLVEHWVDADDFAKPEDAVPSAVFLPDGRRIPICVVLATRDERVPESQGRWAFPGSVIGGGFPVICDVQGREHIASVGCLVTDGHRTYALTNRHVAGEPGQVIYSLLGGNKERVGTSSPISESRAPFADIYPGMPARDVYVDLDVGLVDVDDLHRWTTQVYGLGEVGPLANIDASNLTLRLIGCPVKAHGAAGGKMQGEVCALFYRFKAVAGSEYVSDLLIGPREGHALGTRPGDSGTLWLVDNPGGCEDNQSLALQWGGQVFDSANGGDGSAYALATLLSGVCNRLNVDLVRDWNTGLPDYWGAVGHYGIATTAIGLLKSRKLKKLMQANLERISYDVGKINKKTMQGLSLLDFVPLADVPDMAWKVGPHKRGGMSSAEHPNHFADMDRKLDPPLPEGATLLEICKDPGNVDVEVWRRYYDEVQKQFPAQTESRGLLPFRVWQIYKAMVEYVKAGDVKKFVCAAGIVSHYVGDSCQPLHISYLFNGDPDRMVSGRVKDKKNGGTKPGKVPYAQGVHAAYEDDMVDRHVDDIWPGVLASAQRTGVPASIKGGQAAAVAVVQLMQKTFAAIAPMKIVEAYAASDGGKPADRADELWAKFGKATINVMADGCLCLAQLWESAWREGGGDSSITVLDEIPEKKLAAIYQDARFLPSKTLDHIKSQL</sequence>
<feature type="domain" description="Nal1 C-terminal" evidence="1">
    <location>
        <begin position="234"/>
        <end position="348"/>
    </location>
</feature>
<organism evidence="2 3">
    <name type="scientific">Dyella soli</name>
    <dbReference type="NCBI Taxonomy" id="522319"/>
    <lineage>
        <taxon>Bacteria</taxon>
        <taxon>Pseudomonadati</taxon>
        <taxon>Pseudomonadota</taxon>
        <taxon>Gammaproteobacteria</taxon>
        <taxon>Lysobacterales</taxon>
        <taxon>Rhodanobacteraceae</taxon>
        <taxon>Dyella</taxon>
    </lineage>
</organism>
<name>A0A4R0YRA2_9GAMM</name>
<dbReference type="InterPro" id="IPR009003">
    <property type="entry name" value="Peptidase_S1_PA"/>
</dbReference>
<dbReference type="InterPro" id="IPR008947">
    <property type="entry name" value="PLipase_C/P1_nuclease_dom_sf"/>
</dbReference>
<dbReference type="GO" id="GO:0016788">
    <property type="term" value="F:hydrolase activity, acting on ester bonds"/>
    <property type="evidence" value="ECO:0007669"/>
    <property type="project" value="InterPro"/>
</dbReference>
<gene>
    <name evidence="2" type="ORF">EZM97_16740</name>
</gene>
<accession>A0A4R0YRA2</accession>
<dbReference type="InterPro" id="IPR057904">
    <property type="entry name" value="Nal1_C"/>
</dbReference>
<dbReference type="RefSeq" id="WP_131408607.1">
    <property type="nucleotide sequence ID" value="NZ_SJTG01000002.1"/>
</dbReference>
<dbReference type="SUPFAM" id="SSF50494">
    <property type="entry name" value="Trypsin-like serine proteases"/>
    <property type="match status" value="1"/>
</dbReference>
<dbReference type="Proteomes" id="UP000291822">
    <property type="component" value="Unassembled WGS sequence"/>
</dbReference>
<dbReference type="SUPFAM" id="SSF48537">
    <property type="entry name" value="Phospholipase C/P1 nuclease"/>
    <property type="match status" value="1"/>
</dbReference>
<dbReference type="Gene3D" id="1.10.575.10">
    <property type="entry name" value="P1 Nuclease"/>
    <property type="match status" value="1"/>
</dbReference>
<evidence type="ECO:0000313" key="3">
    <source>
        <dbReference type="Proteomes" id="UP000291822"/>
    </source>
</evidence>
<keyword evidence="3" id="KW-1185">Reference proteome</keyword>
<evidence type="ECO:0000259" key="1">
    <source>
        <dbReference type="Pfam" id="PF25819"/>
    </source>
</evidence>
<dbReference type="Pfam" id="PF25819">
    <property type="entry name" value="Nal1_C"/>
    <property type="match status" value="1"/>
</dbReference>
<protein>
    <recommendedName>
        <fullName evidence="1">Nal1 C-terminal domain-containing protein</fullName>
    </recommendedName>
</protein>
<evidence type="ECO:0000313" key="2">
    <source>
        <dbReference type="EMBL" id="TCI10515.1"/>
    </source>
</evidence>
<dbReference type="EMBL" id="SJTG01000002">
    <property type="protein sequence ID" value="TCI10515.1"/>
    <property type="molecule type" value="Genomic_DNA"/>
</dbReference>